<evidence type="ECO:0000313" key="9">
    <source>
        <dbReference type="EMBL" id="MFC4078400.1"/>
    </source>
</evidence>
<dbReference type="Pfam" id="PF03845">
    <property type="entry name" value="Spore_permease"/>
    <property type="match status" value="1"/>
</dbReference>
<feature type="transmembrane region" description="Helical" evidence="8">
    <location>
        <begin position="40"/>
        <end position="61"/>
    </location>
</feature>
<dbReference type="PANTHER" id="PTHR34975:SF2">
    <property type="entry name" value="SPORE GERMINATION PROTEIN A2"/>
    <property type="match status" value="1"/>
</dbReference>
<feature type="transmembrane region" description="Helical" evidence="8">
    <location>
        <begin position="269"/>
        <end position="298"/>
    </location>
</feature>
<evidence type="ECO:0000256" key="7">
    <source>
        <dbReference type="ARBA" id="ARBA00023136"/>
    </source>
</evidence>
<dbReference type="RefSeq" id="WP_380706207.1">
    <property type="nucleotide sequence ID" value="NZ_JBHSAP010000018.1"/>
</dbReference>
<keyword evidence="6 8" id="KW-1133">Transmembrane helix</keyword>
<keyword evidence="10" id="KW-1185">Reference proteome</keyword>
<evidence type="ECO:0000256" key="4">
    <source>
        <dbReference type="ARBA" id="ARBA00022544"/>
    </source>
</evidence>
<feature type="transmembrane region" description="Helical" evidence="8">
    <location>
        <begin position="12"/>
        <end position="34"/>
    </location>
</feature>
<evidence type="ECO:0000256" key="2">
    <source>
        <dbReference type="ARBA" id="ARBA00007998"/>
    </source>
</evidence>
<keyword evidence="3" id="KW-0813">Transport</keyword>
<gene>
    <name evidence="9" type="ORF">ACFOUO_16505</name>
</gene>
<feature type="transmembrane region" description="Helical" evidence="8">
    <location>
        <begin position="144"/>
        <end position="164"/>
    </location>
</feature>
<organism evidence="9 10">
    <name type="scientific">Salinithrix halophila</name>
    <dbReference type="NCBI Taxonomy" id="1485204"/>
    <lineage>
        <taxon>Bacteria</taxon>
        <taxon>Bacillati</taxon>
        <taxon>Bacillota</taxon>
        <taxon>Bacilli</taxon>
        <taxon>Bacillales</taxon>
        <taxon>Thermoactinomycetaceae</taxon>
        <taxon>Salinithrix</taxon>
    </lineage>
</organism>
<comment type="subcellular location">
    <subcellularLocation>
        <location evidence="1">Membrane</location>
        <topology evidence="1">Multi-pass membrane protein</topology>
    </subcellularLocation>
</comment>
<feature type="transmembrane region" description="Helical" evidence="8">
    <location>
        <begin position="310"/>
        <end position="329"/>
    </location>
</feature>
<feature type="transmembrane region" description="Helical" evidence="8">
    <location>
        <begin position="81"/>
        <end position="102"/>
    </location>
</feature>
<dbReference type="PANTHER" id="PTHR34975">
    <property type="entry name" value="SPORE GERMINATION PROTEIN A2"/>
    <property type="match status" value="1"/>
</dbReference>
<evidence type="ECO:0000313" key="10">
    <source>
        <dbReference type="Proteomes" id="UP001595843"/>
    </source>
</evidence>
<evidence type="ECO:0000256" key="3">
    <source>
        <dbReference type="ARBA" id="ARBA00022448"/>
    </source>
</evidence>
<dbReference type="EMBL" id="JBHSAP010000018">
    <property type="protein sequence ID" value="MFC4078400.1"/>
    <property type="molecule type" value="Genomic_DNA"/>
</dbReference>
<name>A0ABV8JKS8_9BACL</name>
<feature type="transmembrane region" description="Helical" evidence="8">
    <location>
        <begin position="335"/>
        <end position="357"/>
    </location>
</feature>
<evidence type="ECO:0000256" key="1">
    <source>
        <dbReference type="ARBA" id="ARBA00004141"/>
    </source>
</evidence>
<comment type="similarity">
    <text evidence="2">Belongs to the amino acid-polyamine-organocation (APC) superfamily. Spore germination protein (SGP) (TC 2.A.3.9) family.</text>
</comment>
<comment type="caution">
    <text evidence="9">The sequence shown here is derived from an EMBL/GenBank/DDBJ whole genome shotgun (WGS) entry which is preliminary data.</text>
</comment>
<protein>
    <submittedName>
        <fullName evidence="9">Endospore germination permease</fullName>
    </submittedName>
</protein>
<accession>A0ABV8JKS8</accession>
<feature type="transmembrane region" description="Helical" evidence="8">
    <location>
        <begin position="188"/>
        <end position="207"/>
    </location>
</feature>
<evidence type="ECO:0000256" key="6">
    <source>
        <dbReference type="ARBA" id="ARBA00022989"/>
    </source>
</evidence>
<keyword evidence="4" id="KW-0309">Germination</keyword>
<feature type="transmembrane region" description="Helical" evidence="8">
    <location>
        <begin position="108"/>
        <end position="132"/>
    </location>
</feature>
<dbReference type="Proteomes" id="UP001595843">
    <property type="component" value="Unassembled WGS sequence"/>
</dbReference>
<keyword evidence="7 8" id="KW-0472">Membrane</keyword>
<proteinExistence type="inferred from homology"/>
<evidence type="ECO:0000256" key="8">
    <source>
        <dbReference type="SAM" id="Phobius"/>
    </source>
</evidence>
<keyword evidence="5 8" id="KW-0812">Transmembrane</keyword>
<reference evidence="10" key="1">
    <citation type="journal article" date="2019" name="Int. J. Syst. Evol. Microbiol.">
        <title>The Global Catalogue of Microorganisms (GCM) 10K type strain sequencing project: providing services to taxonomists for standard genome sequencing and annotation.</title>
        <authorList>
            <consortium name="The Broad Institute Genomics Platform"/>
            <consortium name="The Broad Institute Genome Sequencing Center for Infectious Disease"/>
            <person name="Wu L."/>
            <person name="Ma J."/>
        </authorList>
    </citation>
    <scope>NUCLEOTIDE SEQUENCE [LARGE SCALE GENOMIC DNA]</scope>
    <source>
        <strain evidence="10">IBRC-M 10813</strain>
    </source>
</reference>
<evidence type="ECO:0000256" key="5">
    <source>
        <dbReference type="ARBA" id="ARBA00022692"/>
    </source>
</evidence>
<sequence length="364" mass="40447">MMNQGYISGRQFMILVILFMMGNAVLLTPTIVIDSAKQDAWIAAALGLVEGVVIALLYDAIGRRFPGKTPIEFTGEILGNWMGKMVSFLFFTFAFIDTILMLNQVGDFITTYILVETPIQAILLLFSIVLIFGVRLGIEPLARAAELLFPWVVALFLILILTLAPEMKGVRLEPILAEGVKPVLEGNIRYVAFIFETVIWFMVFPAFTRAKATKKPFLIGMIVANLLLVMMNAVSVSVLGADIAKLYNYTPFKLAQRISLGQFVERVEVIVAGIWFITLFIKTAISFYASAFSLALVFRLKDYRPLTMPLGLIMIPLSLIFVPNILYLTTFTKLIWPPFTATFGVLLPVLLLGAAILRRKGTSA</sequence>
<dbReference type="InterPro" id="IPR004761">
    <property type="entry name" value="Spore_GerAB"/>
</dbReference>
<dbReference type="NCBIfam" id="TIGR00912">
    <property type="entry name" value="2A0309"/>
    <property type="match status" value="1"/>
</dbReference>
<feature type="transmembrane region" description="Helical" evidence="8">
    <location>
        <begin position="219"/>
        <end position="241"/>
    </location>
</feature>